<evidence type="ECO:0000256" key="4">
    <source>
        <dbReference type="ARBA" id="ARBA00022723"/>
    </source>
</evidence>
<gene>
    <name evidence="9" type="ORF">METZ01_LOCUS28454</name>
</gene>
<protein>
    <recommendedName>
        <fullName evidence="8">Peptidase M20 dimerisation domain-containing protein</fullName>
    </recommendedName>
</protein>
<dbReference type="NCBIfam" id="NF009558">
    <property type="entry name" value="PRK13013.1"/>
    <property type="match status" value="1"/>
</dbReference>
<evidence type="ECO:0000256" key="5">
    <source>
        <dbReference type="ARBA" id="ARBA00022801"/>
    </source>
</evidence>
<dbReference type="InterPro" id="IPR036264">
    <property type="entry name" value="Bact_exopeptidase_dim_dom"/>
</dbReference>
<comment type="cofactor">
    <cofactor evidence="2">
        <name>Zn(2+)</name>
        <dbReference type="ChEBI" id="CHEBI:29105"/>
    </cofactor>
</comment>
<evidence type="ECO:0000256" key="1">
    <source>
        <dbReference type="ARBA" id="ARBA00001941"/>
    </source>
</evidence>
<evidence type="ECO:0000259" key="8">
    <source>
        <dbReference type="Pfam" id="PF07687"/>
    </source>
</evidence>
<reference evidence="9" key="1">
    <citation type="submission" date="2018-05" db="EMBL/GenBank/DDBJ databases">
        <authorList>
            <person name="Lanie J.A."/>
            <person name="Ng W.-L."/>
            <person name="Kazmierczak K.M."/>
            <person name="Andrzejewski T.M."/>
            <person name="Davidsen T.M."/>
            <person name="Wayne K.J."/>
            <person name="Tettelin H."/>
            <person name="Glass J.I."/>
            <person name="Rusch D."/>
            <person name="Podicherti R."/>
            <person name="Tsui H.-C.T."/>
            <person name="Winkler M.E."/>
        </authorList>
    </citation>
    <scope>NUCLEOTIDE SEQUENCE</scope>
</reference>
<evidence type="ECO:0000256" key="6">
    <source>
        <dbReference type="ARBA" id="ARBA00022833"/>
    </source>
</evidence>
<comment type="cofactor">
    <cofactor evidence="1">
        <name>Co(2+)</name>
        <dbReference type="ChEBI" id="CHEBI:48828"/>
    </cofactor>
</comment>
<proteinExistence type="inferred from homology"/>
<dbReference type="GO" id="GO:0016787">
    <property type="term" value="F:hydrolase activity"/>
    <property type="evidence" value="ECO:0007669"/>
    <property type="project" value="UniProtKB-KW"/>
</dbReference>
<dbReference type="EMBL" id="UINC01001251">
    <property type="protein sequence ID" value="SUZ75600.1"/>
    <property type="molecule type" value="Genomic_DNA"/>
</dbReference>
<dbReference type="AlphaFoldDB" id="A0A381Q985"/>
<dbReference type="GO" id="GO:0046872">
    <property type="term" value="F:metal ion binding"/>
    <property type="evidence" value="ECO:0007669"/>
    <property type="project" value="UniProtKB-KW"/>
</dbReference>
<comment type="similarity">
    <text evidence="3">Belongs to the peptidase M20A family.</text>
</comment>
<keyword evidence="6" id="KW-0862">Zinc</keyword>
<dbReference type="Gene3D" id="3.30.70.360">
    <property type="match status" value="1"/>
</dbReference>
<organism evidence="9">
    <name type="scientific">marine metagenome</name>
    <dbReference type="NCBI Taxonomy" id="408172"/>
    <lineage>
        <taxon>unclassified sequences</taxon>
        <taxon>metagenomes</taxon>
        <taxon>ecological metagenomes</taxon>
    </lineage>
</organism>
<dbReference type="Pfam" id="PF07687">
    <property type="entry name" value="M20_dimer"/>
    <property type="match status" value="1"/>
</dbReference>
<dbReference type="InterPro" id="IPR010182">
    <property type="entry name" value="ArgE/DapE"/>
</dbReference>
<keyword evidence="7" id="KW-0170">Cobalt</keyword>
<dbReference type="SUPFAM" id="SSF55031">
    <property type="entry name" value="Bacterial exopeptidase dimerisation domain"/>
    <property type="match status" value="1"/>
</dbReference>
<dbReference type="Gene3D" id="3.40.630.10">
    <property type="entry name" value="Zn peptidases"/>
    <property type="match status" value="1"/>
</dbReference>
<sequence>MTHHAETEKVLQVVDGITDEIVEFAADLVRIPTVNPPGALYEVCAHTIGERLKSFGFSVNYVAAEGLPEHTPTHPRVNVIGSRVGSVSRPLLHLNGHFDVVPPGYGWTLDPFGGIVRDGRLYGRGSADMKAGLAAAIYAAEAVRRAGVELRGTIEVSGTVDEESGGMAGVAWLAQNGLISSNKTDYVIIPEPLNVDCVCVGHRGVYWFDITTYGRVAHGSMPFLGINAIDQMNKVLNAIREELVPELATRITDMPVIPSQARYATINTNTIEGGQANQLMQTPCVADRCTVIFDRRFLPEEEFENVRGEVKELLKRLSIRTPDFRYDLQDRLIVQPMRTPEMSPVVVAVRDGVQSVLEREATLVASPGTYDHKHVTNIGGVTDCIAYGPGALHLAHQPDEWCGIDDLVAATKVLALSILKLVA</sequence>
<dbReference type="SUPFAM" id="SSF53187">
    <property type="entry name" value="Zn-dependent exopeptidases"/>
    <property type="match status" value="1"/>
</dbReference>
<evidence type="ECO:0000256" key="2">
    <source>
        <dbReference type="ARBA" id="ARBA00001947"/>
    </source>
</evidence>
<dbReference type="PANTHER" id="PTHR43808">
    <property type="entry name" value="ACETYLORNITHINE DEACETYLASE"/>
    <property type="match status" value="1"/>
</dbReference>
<dbReference type="InterPro" id="IPR050072">
    <property type="entry name" value="Peptidase_M20A"/>
</dbReference>
<keyword evidence="4" id="KW-0479">Metal-binding</keyword>
<evidence type="ECO:0000256" key="3">
    <source>
        <dbReference type="ARBA" id="ARBA00006247"/>
    </source>
</evidence>
<keyword evidence="5" id="KW-0378">Hydrolase</keyword>
<dbReference type="InterPro" id="IPR002933">
    <property type="entry name" value="Peptidase_M20"/>
</dbReference>
<dbReference type="Pfam" id="PF01546">
    <property type="entry name" value="Peptidase_M20"/>
    <property type="match status" value="1"/>
</dbReference>
<dbReference type="InterPro" id="IPR011650">
    <property type="entry name" value="Peptidase_M20_dimer"/>
</dbReference>
<evidence type="ECO:0000313" key="9">
    <source>
        <dbReference type="EMBL" id="SUZ75600.1"/>
    </source>
</evidence>
<dbReference type="NCBIfam" id="TIGR01910">
    <property type="entry name" value="DapE-ArgE"/>
    <property type="match status" value="1"/>
</dbReference>
<accession>A0A381Q985</accession>
<name>A0A381Q985_9ZZZZ</name>
<evidence type="ECO:0000256" key="7">
    <source>
        <dbReference type="ARBA" id="ARBA00023285"/>
    </source>
</evidence>
<feature type="domain" description="Peptidase M20 dimerisation" evidence="8">
    <location>
        <begin position="200"/>
        <end position="317"/>
    </location>
</feature>